<dbReference type="OrthoDB" id="1056775at2"/>
<dbReference type="SUPFAM" id="SSF88946">
    <property type="entry name" value="Sigma2 domain of RNA polymerase sigma factors"/>
    <property type="match status" value="1"/>
</dbReference>
<dbReference type="EMBL" id="LN515532">
    <property type="protein sequence ID" value="CEA14800.1"/>
    <property type="molecule type" value="Genomic_DNA"/>
</dbReference>
<name>A0A098BZ23_9BACT</name>
<dbReference type="NCBIfam" id="TIGR02937">
    <property type="entry name" value="sigma70-ECF"/>
    <property type="match status" value="1"/>
</dbReference>
<dbReference type="KEGG" id="pbt:ING2E5B_0107"/>
<evidence type="ECO:0000313" key="7">
    <source>
        <dbReference type="EMBL" id="CEA14800.1"/>
    </source>
</evidence>
<evidence type="ECO:0000256" key="4">
    <source>
        <dbReference type="ARBA" id="ARBA00023163"/>
    </source>
</evidence>
<dbReference type="STRING" id="1562970.ING2E5B_0107"/>
<keyword evidence="2" id="KW-0805">Transcription regulation</keyword>
<keyword evidence="4" id="KW-0804">Transcription</keyword>
<dbReference type="Pfam" id="PF04542">
    <property type="entry name" value="Sigma70_r2"/>
    <property type="match status" value="1"/>
</dbReference>
<gene>
    <name evidence="7" type="primary">rpoE</name>
    <name evidence="7" type="ORF">ING2E5B_0107</name>
</gene>
<dbReference type="InterPro" id="IPR014284">
    <property type="entry name" value="RNA_pol_sigma-70_dom"/>
</dbReference>
<dbReference type="Pfam" id="PF08281">
    <property type="entry name" value="Sigma70_r4_2"/>
    <property type="match status" value="1"/>
</dbReference>
<dbReference type="InterPro" id="IPR013325">
    <property type="entry name" value="RNA_pol_sigma_r2"/>
</dbReference>
<dbReference type="InterPro" id="IPR039425">
    <property type="entry name" value="RNA_pol_sigma-70-like"/>
</dbReference>
<evidence type="ECO:0000313" key="8">
    <source>
        <dbReference type="Proteomes" id="UP000032417"/>
    </source>
</evidence>
<evidence type="ECO:0000256" key="3">
    <source>
        <dbReference type="ARBA" id="ARBA00023082"/>
    </source>
</evidence>
<dbReference type="Gene3D" id="1.10.10.10">
    <property type="entry name" value="Winged helix-like DNA-binding domain superfamily/Winged helix DNA-binding domain"/>
    <property type="match status" value="1"/>
</dbReference>
<dbReference type="GO" id="GO:0006352">
    <property type="term" value="P:DNA-templated transcription initiation"/>
    <property type="evidence" value="ECO:0007669"/>
    <property type="project" value="InterPro"/>
</dbReference>
<dbReference type="AlphaFoldDB" id="A0A098BZ23"/>
<dbReference type="PANTHER" id="PTHR43133:SF46">
    <property type="entry name" value="RNA POLYMERASE SIGMA-70 FACTOR ECF SUBFAMILY"/>
    <property type="match status" value="1"/>
</dbReference>
<reference evidence="7 8" key="1">
    <citation type="submission" date="2014-08" db="EMBL/GenBank/DDBJ databases">
        <authorList>
            <person name="Wibberg D."/>
        </authorList>
    </citation>
    <scope>NUCLEOTIDE SEQUENCE [LARGE SCALE GENOMIC DNA]</scope>
    <source>
        <strain evidence="8">ING2-E5B</strain>
    </source>
</reference>
<dbReference type="SUPFAM" id="SSF88659">
    <property type="entry name" value="Sigma3 and sigma4 domains of RNA polymerase sigma factors"/>
    <property type="match status" value="1"/>
</dbReference>
<dbReference type="CDD" id="cd06171">
    <property type="entry name" value="Sigma70_r4"/>
    <property type="match status" value="1"/>
</dbReference>
<evidence type="ECO:0000259" key="6">
    <source>
        <dbReference type="Pfam" id="PF08281"/>
    </source>
</evidence>
<dbReference type="InterPro" id="IPR007627">
    <property type="entry name" value="RNA_pol_sigma70_r2"/>
</dbReference>
<keyword evidence="3" id="KW-0731">Sigma factor</keyword>
<dbReference type="GO" id="GO:0003677">
    <property type="term" value="F:DNA binding"/>
    <property type="evidence" value="ECO:0007669"/>
    <property type="project" value="InterPro"/>
</dbReference>
<dbReference type="PANTHER" id="PTHR43133">
    <property type="entry name" value="RNA POLYMERASE ECF-TYPE SIGMA FACTO"/>
    <property type="match status" value="1"/>
</dbReference>
<dbReference type="HOGENOM" id="CLU_047691_3_2_10"/>
<organism evidence="7 8">
    <name type="scientific">Fermentimonas caenicola</name>
    <dbReference type="NCBI Taxonomy" id="1562970"/>
    <lineage>
        <taxon>Bacteria</taxon>
        <taxon>Pseudomonadati</taxon>
        <taxon>Bacteroidota</taxon>
        <taxon>Bacteroidia</taxon>
        <taxon>Bacteroidales</taxon>
        <taxon>Dysgonomonadaceae</taxon>
        <taxon>Fermentimonas</taxon>
    </lineage>
</organism>
<dbReference type="Gene3D" id="1.10.1740.10">
    <property type="match status" value="1"/>
</dbReference>
<proteinExistence type="inferred from homology"/>
<evidence type="ECO:0000256" key="1">
    <source>
        <dbReference type="ARBA" id="ARBA00010641"/>
    </source>
</evidence>
<evidence type="ECO:0000256" key="2">
    <source>
        <dbReference type="ARBA" id="ARBA00023015"/>
    </source>
</evidence>
<accession>A0A098BZ23</accession>
<comment type="similarity">
    <text evidence="1">Belongs to the sigma-70 factor family. ECF subfamily.</text>
</comment>
<dbReference type="GO" id="GO:0016987">
    <property type="term" value="F:sigma factor activity"/>
    <property type="evidence" value="ECO:0007669"/>
    <property type="project" value="UniProtKB-KW"/>
</dbReference>
<dbReference type="InterPro" id="IPR036388">
    <property type="entry name" value="WH-like_DNA-bd_sf"/>
</dbReference>
<protein>
    <submittedName>
        <fullName evidence="7">Putative RNA polymerase sigma 70 factor</fullName>
    </submittedName>
</protein>
<feature type="domain" description="RNA polymerase sigma factor 70 region 4 type 2" evidence="6">
    <location>
        <begin position="122"/>
        <end position="171"/>
    </location>
</feature>
<dbReference type="InterPro" id="IPR013324">
    <property type="entry name" value="RNA_pol_sigma_r3/r4-like"/>
</dbReference>
<feature type="domain" description="RNA polymerase sigma-70 region 2" evidence="5">
    <location>
        <begin position="21"/>
        <end position="88"/>
    </location>
</feature>
<dbReference type="Proteomes" id="UP000032417">
    <property type="component" value="Chromosome 1"/>
</dbReference>
<sequence>MDDSQLISACKKQNRDAQRALYERFAPVMMSVCIRYCGDEDIARDLLHDGFIRVFTQIGSFTGKGSFEGWLRRIFVNLALENYRKEKRKNLFLEEYGQMYINESEDQADDLLDIEDIPREVVFEMIRNLPTGYRTVFNLYIFEDMSHKEIAEELGINEAASRSQFFRAKTLLKKKIEAMLEKNHQRKVQ</sequence>
<keyword evidence="8" id="KW-1185">Reference proteome</keyword>
<evidence type="ECO:0000259" key="5">
    <source>
        <dbReference type="Pfam" id="PF04542"/>
    </source>
</evidence>
<dbReference type="InterPro" id="IPR013249">
    <property type="entry name" value="RNA_pol_sigma70_r4_t2"/>
</dbReference>